<evidence type="ECO:0000313" key="3">
    <source>
        <dbReference type="Proteomes" id="UP000827092"/>
    </source>
</evidence>
<protein>
    <submittedName>
        <fullName evidence="2">Uncharacterized protein</fullName>
    </submittedName>
</protein>
<dbReference type="EMBL" id="JAFNEN010000858">
    <property type="protein sequence ID" value="KAG8176669.1"/>
    <property type="molecule type" value="Genomic_DNA"/>
</dbReference>
<comment type="caution">
    <text evidence="2">The sequence shown here is derived from an EMBL/GenBank/DDBJ whole genome shotgun (WGS) entry which is preliminary data.</text>
</comment>
<name>A0AAV6TXX7_9ARAC</name>
<gene>
    <name evidence="2" type="ORF">JTE90_007344</name>
</gene>
<accession>A0AAV6TXX7</accession>
<keyword evidence="3" id="KW-1185">Reference proteome</keyword>
<dbReference type="AlphaFoldDB" id="A0AAV6TXX7"/>
<evidence type="ECO:0000313" key="2">
    <source>
        <dbReference type="EMBL" id="KAG8176669.1"/>
    </source>
</evidence>
<feature type="chain" id="PRO_5043664018" evidence="1">
    <location>
        <begin position="21"/>
        <end position="148"/>
    </location>
</feature>
<reference evidence="2 3" key="1">
    <citation type="journal article" date="2022" name="Nat. Ecol. Evol.">
        <title>A masculinizing supergene underlies an exaggerated male reproductive morph in a spider.</title>
        <authorList>
            <person name="Hendrickx F."/>
            <person name="De Corte Z."/>
            <person name="Sonet G."/>
            <person name="Van Belleghem S.M."/>
            <person name="Kostlbacher S."/>
            <person name="Vangestel C."/>
        </authorList>
    </citation>
    <scope>NUCLEOTIDE SEQUENCE [LARGE SCALE GENOMIC DNA]</scope>
    <source>
        <strain evidence="2">W744_W776</strain>
    </source>
</reference>
<evidence type="ECO:0000256" key="1">
    <source>
        <dbReference type="SAM" id="SignalP"/>
    </source>
</evidence>
<keyword evidence="1" id="KW-0732">Signal</keyword>
<feature type="signal peptide" evidence="1">
    <location>
        <begin position="1"/>
        <end position="20"/>
    </location>
</feature>
<proteinExistence type="predicted"/>
<sequence>MKALWVPLIFLITYNINVKCDDINSWLGPFLENLHKDIANMKKDIQRNVQETLDETHKSVAKATWYNGPNVCLDEETTPKHSSSEEANDTTVFIHYENCYEDGPFKLICESRITRNGSAEKRVKTYQCCEGYSGTYDKDNVRICVPKK</sequence>
<dbReference type="Proteomes" id="UP000827092">
    <property type="component" value="Unassembled WGS sequence"/>
</dbReference>
<organism evidence="2 3">
    <name type="scientific">Oedothorax gibbosus</name>
    <dbReference type="NCBI Taxonomy" id="931172"/>
    <lineage>
        <taxon>Eukaryota</taxon>
        <taxon>Metazoa</taxon>
        <taxon>Ecdysozoa</taxon>
        <taxon>Arthropoda</taxon>
        <taxon>Chelicerata</taxon>
        <taxon>Arachnida</taxon>
        <taxon>Araneae</taxon>
        <taxon>Araneomorphae</taxon>
        <taxon>Entelegynae</taxon>
        <taxon>Araneoidea</taxon>
        <taxon>Linyphiidae</taxon>
        <taxon>Erigoninae</taxon>
        <taxon>Oedothorax</taxon>
    </lineage>
</organism>